<evidence type="ECO:0000313" key="1">
    <source>
        <dbReference type="EMBL" id="EDW04652.1"/>
    </source>
</evidence>
<dbReference type="EMBL" id="CH923345">
    <property type="protein sequence ID" value="EDW04652.1"/>
    <property type="molecule type" value="Genomic_DNA"/>
</dbReference>
<reference evidence="1 2" key="1">
    <citation type="journal article" date="2007" name="Nature">
        <title>Evolution of genes and genomes on the Drosophila phylogeny.</title>
        <authorList>
            <consortium name="Drosophila 12 Genomes Consortium"/>
            <person name="Clark A.G."/>
            <person name="Eisen M.B."/>
            <person name="Smith D.R."/>
            <person name="Bergman C.M."/>
            <person name="Oliver B."/>
            <person name="Markow T.A."/>
            <person name="Kaufman T.C."/>
            <person name="Kellis M."/>
            <person name="Gelbart W."/>
            <person name="Iyer V.N."/>
            <person name="Pollard D.A."/>
            <person name="Sackton T.B."/>
            <person name="Larracuente A.M."/>
            <person name="Singh N.D."/>
            <person name="Abad J.P."/>
            <person name="Abt D.N."/>
            <person name="Adryan B."/>
            <person name="Aguade M."/>
            <person name="Akashi H."/>
            <person name="Anderson W.W."/>
            <person name="Aquadro C.F."/>
            <person name="Ardell D.H."/>
            <person name="Arguello R."/>
            <person name="Artieri C.G."/>
            <person name="Barbash D.A."/>
            <person name="Barker D."/>
            <person name="Barsanti P."/>
            <person name="Batterham P."/>
            <person name="Batzoglou S."/>
            <person name="Begun D."/>
            <person name="Bhutkar A."/>
            <person name="Blanco E."/>
            <person name="Bosak S.A."/>
            <person name="Bradley R.K."/>
            <person name="Brand A.D."/>
            <person name="Brent M.R."/>
            <person name="Brooks A.N."/>
            <person name="Brown R.H."/>
            <person name="Butlin R.K."/>
            <person name="Caggese C."/>
            <person name="Calvi B.R."/>
            <person name="Bernardo de Carvalho A."/>
            <person name="Caspi A."/>
            <person name="Castrezana S."/>
            <person name="Celniker S.E."/>
            <person name="Chang J.L."/>
            <person name="Chapple C."/>
            <person name="Chatterji S."/>
            <person name="Chinwalla A."/>
            <person name="Civetta A."/>
            <person name="Clifton S.W."/>
            <person name="Comeron J.M."/>
            <person name="Costello J.C."/>
            <person name="Coyne J.A."/>
            <person name="Daub J."/>
            <person name="David R.G."/>
            <person name="Delcher A.L."/>
            <person name="Delehaunty K."/>
            <person name="Do C.B."/>
            <person name="Ebling H."/>
            <person name="Edwards K."/>
            <person name="Eickbush T."/>
            <person name="Evans J.D."/>
            <person name="Filipski A."/>
            <person name="Findeiss S."/>
            <person name="Freyhult E."/>
            <person name="Fulton L."/>
            <person name="Fulton R."/>
            <person name="Garcia A.C."/>
            <person name="Gardiner A."/>
            <person name="Garfield D.A."/>
            <person name="Garvin B.E."/>
            <person name="Gibson G."/>
            <person name="Gilbert D."/>
            <person name="Gnerre S."/>
            <person name="Godfrey J."/>
            <person name="Good R."/>
            <person name="Gotea V."/>
            <person name="Gravely B."/>
            <person name="Greenberg A.J."/>
            <person name="Griffiths-Jones S."/>
            <person name="Gross S."/>
            <person name="Guigo R."/>
            <person name="Gustafson E.A."/>
            <person name="Haerty W."/>
            <person name="Hahn M.W."/>
            <person name="Halligan D.L."/>
            <person name="Halpern A.L."/>
            <person name="Halter G.M."/>
            <person name="Han M.V."/>
            <person name="Heger A."/>
            <person name="Hillier L."/>
            <person name="Hinrichs A.S."/>
            <person name="Holmes I."/>
            <person name="Hoskins R.A."/>
            <person name="Hubisz M.J."/>
            <person name="Hultmark D."/>
            <person name="Huntley M.A."/>
            <person name="Jaffe D.B."/>
            <person name="Jagadeeshan S."/>
            <person name="Jeck W.R."/>
            <person name="Johnson J."/>
            <person name="Jones C.D."/>
            <person name="Jordan W.C."/>
            <person name="Karpen G.H."/>
            <person name="Kataoka E."/>
            <person name="Keightley P.D."/>
            <person name="Kheradpour P."/>
            <person name="Kirkness E.F."/>
            <person name="Koerich L.B."/>
            <person name="Kristiansen K."/>
            <person name="Kudrna D."/>
            <person name="Kulathinal R.J."/>
            <person name="Kumar S."/>
            <person name="Kwok R."/>
            <person name="Lander E."/>
            <person name="Langley C.H."/>
            <person name="Lapoint R."/>
            <person name="Lazzaro B.P."/>
            <person name="Lee S.J."/>
            <person name="Levesque L."/>
            <person name="Li R."/>
            <person name="Lin C.F."/>
            <person name="Lin M.F."/>
            <person name="Lindblad-Toh K."/>
            <person name="Llopart A."/>
            <person name="Long M."/>
            <person name="Low L."/>
            <person name="Lozovsky E."/>
            <person name="Lu J."/>
            <person name="Luo M."/>
            <person name="Machado C.A."/>
            <person name="Makalowski W."/>
            <person name="Marzo M."/>
            <person name="Matsuda M."/>
            <person name="Matzkin L."/>
            <person name="McAllister B."/>
            <person name="McBride C.S."/>
            <person name="McKernan B."/>
            <person name="McKernan K."/>
            <person name="Mendez-Lago M."/>
            <person name="Minx P."/>
            <person name="Mollenhauer M.U."/>
            <person name="Montooth K."/>
            <person name="Mount S.M."/>
            <person name="Mu X."/>
            <person name="Myers E."/>
            <person name="Negre B."/>
            <person name="Newfeld S."/>
            <person name="Nielsen R."/>
            <person name="Noor M.A."/>
            <person name="O'Grady P."/>
            <person name="Pachter L."/>
            <person name="Papaceit M."/>
            <person name="Parisi M.J."/>
            <person name="Parisi M."/>
            <person name="Parts L."/>
            <person name="Pedersen J.S."/>
            <person name="Pesole G."/>
            <person name="Phillippy A.M."/>
            <person name="Ponting C.P."/>
            <person name="Pop M."/>
            <person name="Porcelli D."/>
            <person name="Powell J.R."/>
            <person name="Prohaska S."/>
            <person name="Pruitt K."/>
            <person name="Puig M."/>
            <person name="Quesneville H."/>
            <person name="Ram K.R."/>
            <person name="Rand D."/>
            <person name="Rasmussen M.D."/>
            <person name="Reed L.K."/>
            <person name="Reenan R."/>
            <person name="Reily A."/>
            <person name="Remington K.A."/>
            <person name="Rieger T.T."/>
            <person name="Ritchie M.G."/>
            <person name="Robin C."/>
            <person name="Rogers Y.H."/>
            <person name="Rohde C."/>
            <person name="Rozas J."/>
            <person name="Rubenfield M.J."/>
            <person name="Ruiz A."/>
            <person name="Russo S."/>
            <person name="Salzberg S.L."/>
            <person name="Sanchez-Gracia A."/>
            <person name="Saranga D.J."/>
            <person name="Sato H."/>
            <person name="Schaeffer S.W."/>
            <person name="Schatz M.C."/>
            <person name="Schlenke T."/>
            <person name="Schwartz R."/>
            <person name="Segarra C."/>
            <person name="Singh R.S."/>
            <person name="Sirot L."/>
            <person name="Sirota M."/>
            <person name="Sisneros N.B."/>
            <person name="Smith C.D."/>
            <person name="Smith T.F."/>
            <person name="Spieth J."/>
            <person name="Stage D.E."/>
            <person name="Stark A."/>
            <person name="Stephan W."/>
            <person name="Strausberg R.L."/>
            <person name="Strempel S."/>
            <person name="Sturgill D."/>
            <person name="Sutton G."/>
            <person name="Sutton G.G."/>
            <person name="Tao W."/>
            <person name="Teichmann S."/>
            <person name="Tobari Y.N."/>
            <person name="Tomimura Y."/>
            <person name="Tsolas J.M."/>
            <person name="Valente V.L."/>
            <person name="Venter E."/>
            <person name="Venter J.C."/>
            <person name="Vicario S."/>
            <person name="Vieira F.G."/>
            <person name="Vilella A.J."/>
            <person name="Villasante A."/>
            <person name="Walenz B."/>
            <person name="Wang J."/>
            <person name="Wasserman M."/>
            <person name="Watts T."/>
            <person name="Wilson D."/>
            <person name="Wilson R.K."/>
            <person name="Wing R.A."/>
            <person name="Wolfner M.F."/>
            <person name="Wong A."/>
            <person name="Wong G.K."/>
            <person name="Wu C.I."/>
            <person name="Wu G."/>
            <person name="Yamamoto D."/>
            <person name="Yang H.P."/>
            <person name="Yang S.P."/>
            <person name="Yorke J.A."/>
            <person name="Yoshida K."/>
            <person name="Zdobnov E."/>
            <person name="Zhang P."/>
            <person name="Zhang Y."/>
            <person name="Zimin A.V."/>
            <person name="Baldwin J."/>
            <person name="Abdouelleil A."/>
            <person name="Abdulkadir J."/>
            <person name="Abebe A."/>
            <person name="Abera B."/>
            <person name="Abreu J."/>
            <person name="Acer S.C."/>
            <person name="Aftuck L."/>
            <person name="Alexander A."/>
            <person name="An P."/>
            <person name="Anderson E."/>
            <person name="Anderson S."/>
            <person name="Arachi H."/>
            <person name="Azer M."/>
            <person name="Bachantsang P."/>
            <person name="Barry A."/>
            <person name="Bayul T."/>
            <person name="Berlin A."/>
            <person name="Bessette D."/>
            <person name="Bloom T."/>
            <person name="Blye J."/>
            <person name="Boguslavskiy L."/>
            <person name="Bonnet C."/>
            <person name="Boukhgalter B."/>
            <person name="Bourzgui I."/>
            <person name="Brown A."/>
            <person name="Cahill P."/>
            <person name="Channer S."/>
            <person name="Cheshatsang Y."/>
            <person name="Chuda L."/>
            <person name="Citroen M."/>
            <person name="Collymore A."/>
            <person name="Cooke P."/>
            <person name="Costello M."/>
            <person name="D'Aco K."/>
            <person name="Daza R."/>
            <person name="De Haan G."/>
            <person name="DeGray S."/>
            <person name="DeMaso C."/>
            <person name="Dhargay N."/>
            <person name="Dooley K."/>
            <person name="Dooley E."/>
            <person name="Doricent M."/>
            <person name="Dorje P."/>
            <person name="Dorjee K."/>
            <person name="Dupes A."/>
            <person name="Elong R."/>
            <person name="Falk J."/>
            <person name="Farina A."/>
            <person name="Faro S."/>
            <person name="Ferguson D."/>
            <person name="Fisher S."/>
            <person name="Foley C.D."/>
            <person name="Franke A."/>
            <person name="Friedrich D."/>
            <person name="Gadbois L."/>
            <person name="Gearin G."/>
            <person name="Gearin C.R."/>
            <person name="Giannoukos G."/>
            <person name="Goode T."/>
            <person name="Graham J."/>
            <person name="Grandbois E."/>
            <person name="Grewal S."/>
            <person name="Gyaltsen K."/>
            <person name="Hafez N."/>
            <person name="Hagos B."/>
            <person name="Hall J."/>
            <person name="Henson C."/>
            <person name="Hollinger A."/>
            <person name="Honan T."/>
            <person name="Huard M.D."/>
            <person name="Hughes L."/>
            <person name="Hurhula B."/>
            <person name="Husby M.E."/>
            <person name="Kamat A."/>
            <person name="Kanga B."/>
            <person name="Kashin S."/>
            <person name="Khazanovich D."/>
            <person name="Kisner P."/>
            <person name="Lance K."/>
            <person name="Lara M."/>
            <person name="Lee W."/>
            <person name="Lennon N."/>
            <person name="Letendre F."/>
            <person name="LeVine R."/>
            <person name="Lipovsky A."/>
            <person name="Liu X."/>
            <person name="Liu J."/>
            <person name="Liu S."/>
            <person name="Lokyitsang T."/>
            <person name="Lokyitsang Y."/>
            <person name="Lubonja R."/>
            <person name="Lui A."/>
            <person name="MacDonald P."/>
            <person name="Magnisalis V."/>
            <person name="Maru K."/>
            <person name="Matthews C."/>
            <person name="McCusker W."/>
            <person name="McDonough S."/>
            <person name="Mehta T."/>
            <person name="Meldrim J."/>
            <person name="Meneus L."/>
            <person name="Mihai O."/>
            <person name="Mihalev A."/>
            <person name="Mihova T."/>
            <person name="Mittelman R."/>
            <person name="Mlenga V."/>
            <person name="Montmayeur A."/>
            <person name="Mulrain L."/>
            <person name="Navidi A."/>
            <person name="Naylor J."/>
            <person name="Negash T."/>
            <person name="Nguyen T."/>
            <person name="Nguyen N."/>
            <person name="Nicol R."/>
            <person name="Norbu C."/>
            <person name="Norbu N."/>
            <person name="Novod N."/>
            <person name="O'Neill B."/>
            <person name="Osman S."/>
            <person name="Markiewicz E."/>
            <person name="Oyono O.L."/>
            <person name="Patti C."/>
            <person name="Phunkhang P."/>
            <person name="Pierre F."/>
            <person name="Priest M."/>
            <person name="Raghuraman S."/>
            <person name="Rege F."/>
            <person name="Reyes R."/>
            <person name="Rise C."/>
            <person name="Rogov P."/>
            <person name="Ross K."/>
            <person name="Ryan E."/>
            <person name="Settipalli S."/>
            <person name="Shea T."/>
            <person name="Sherpa N."/>
            <person name="Shi L."/>
            <person name="Shih D."/>
            <person name="Sparrow T."/>
            <person name="Spaulding J."/>
            <person name="Stalker J."/>
            <person name="Stange-Thomann N."/>
            <person name="Stavropoulos S."/>
            <person name="Stone C."/>
            <person name="Strader C."/>
            <person name="Tesfaye S."/>
            <person name="Thomson T."/>
            <person name="Thoulutsang Y."/>
            <person name="Thoulutsang D."/>
            <person name="Topham K."/>
            <person name="Topping I."/>
            <person name="Tsamla T."/>
            <person name="Vassiliev H."/>
            <person name="Vo A."/>
            <person name="Wangchuk T."/>
            <person name="Wangdi T."/>
            <person name="Weiand M."/>
            <person name="Wilkinson J."/>
            <person name="Wilson A."/>
            <person name="Yadav S."/>
            <person name="Young G."/>
            <person name="Yu Q."/>
            <person name="Zembek L."/>
            <person name="Zhong D."/>
            <person name="Zimmer A."/>
            <person name="Zwirko Z."/>
            <person name="Jaffe D.B."/>
            <person name="Alvarez P."/>
            <person name="Brockman W."/>
            <person name="Butler J."/>
            <person name="Chin C."/>
            <person name="Gnerre S."/>
            <person name="Grabherr M."/>
            <person name="Kleber M."/>
            <person name="Mauceli E."/>
            <person name="MacCallum I."/>
        </authorList>
    </citation>
    <scope>NUCLEOTIDE SEQUENCE [LARGE SCALE GENOMIC DNA]</scope>
    <source>
        <strain evidence="2">Tucson 15287-2541.00</strain>
    </source>
</reference>
<gene>
    <name evidence="1" type="primary">Dgri\GH23647</name>
    <name evidence="1" type="ORF">Dgri_GH23647</name>
</gene>
<keyword evidence="2" id="KW-1185">Reference proteome</keyword>
<proteinExistence type="predicted"/>
<sequence>MRRIETLQNVILRKILQVSWYTRNQVIRDSYNIKTVEDVFQVASSRYASSLGTHPNMEARRLLFQPFVPVRLVRPRYTQQLDTHILPLQCQFQIRPTLEEELPTLLLIEQREQNAVREARELDRLRQLCLQSSGRMSEMVINSLRRRYRDGLISRERVEALIAHQPPQIQNIILPQLRQPGEQQDAPAIWQLQRKVHLPARFDGGRINALRRDFRLGRITREKLEQVIRGQPAQIKELILPSVRAAGGDESVLIQDVPMQQQQALVHLNPVAIPLNRKCNFPLMDENRLCIRPRMDMERLELPQLGQTMQSEVVVQHQSQHSPSNDVLELDVRLGDLRQQLEQDMDDELLLEQQKVTKQPEQFQCRPMESTFFPDQLLSVRTQHHLLMQQFQATSVKRPCSFPLMPSKRLCTHPYRHHIMPRRSNPEKRKIKRALPPAKRMCTCECVDKLPDRTNPCMHVRPSNSILLPWQQQQSLEETLQEQRRRSFSLRKRPLHHLWQDWRRQVLSPWRMRRQCANGVQQFTWVNDRCLIPVWRPLHNSRRLAHRKARPPRIWLSL</sequence>
<dbReference type="HOGENOM" id="CLU_035856_0_0_1"/>
<organism evidence="2">
    <name type="scientific">Drosophila grimshawi</name>
    <name type="common">Hawaiian fruit fly</name>
    <name type="synonym">Idiomyia grimshawi</name>
    <dbReference type="NCBI Taxonomy" id="7222"/>
    <lineage>
        <taxon>Eukaryota</taxon>
        <taxon>Metazoa</taxon>
        <taxon>Ecdysozoa</taxon>
        <taxon>Arthropoda</taxon>
        <taxon>Hexapoda</taxon>
        <taxon>Insecta</taxon>
        <taxon>Pterygota</taxon>
        <taxon>Neoptera</taxon>
        <taxon>Endopterygota</taxon>
        <taxon>Diptera</taxon>
        <taxon>Brachycera</taxon>
        <taxon>Muscomorpha</taxon>
        <taxon>Ephydroidea</taxon>
        <taxon>Drosophilidae</taxon>
        <taxon>Drosophila</taxon>
        <taxon>Hawaiian Drosophila</taxon>
    </lineage>
</organism>
<dbReference type="Proteomes" id="UP000001070">
    <property type="component" value="Unassembled WGS sequence"/>
</dbReference>
<evidence type="ECO:0000313" key="2">
    <source>
        <dbReference type="Proteomes" id="UP000001070"/>
    </source>
</evidence>
<dbReference type="AlphaFoldDB" id="B4K3K6"/>
<dbReference type="InParanoid" id="B4K3K6"/>
<protein>
    <submittedName>
        <fullName evidence="1">GH23647</fullName>
    </submittedName>
</protein>
<dbReference type="PhylomeDB" id="B4K3K6"/>
<name>B4K3K6_DROGR</name>
<accession>B4K3K6</accession>
<dbReference type="STRING" id="7222.B4K3K6"/>